<evidence type="ECO:0000256" key="2">
    <source>
        <dbReference type="SAM" id="MobiDB-lite"/>
    </source>
</evidence>
<feature type="region of interest" description="Disordered" evidence="2">
    <location>
        <begin position="493"/>
        <end position="527"/>
    </location>
</feature>
<dbReference type="InterPro" id="IPR040256">
    <property type="entry name" value="At4g02000-like"/>
</dbReference>
<keyword evidence="1" id="KW-0479">Metal-binding</keyword>
<organism evidence="4 5">
    <name type="scientific">Rhododendron simsii</name>
    <name type="common">Sims's rhododendron</name>
    <dbReference type="NCBI Taxonomy" id="118357"/>
    <lineage>
        <taxon>Eukaryota</taxon>
        <taxon>Viridiplantae</taxon>
        <taxon>Streptophyta</taxon>
        <taxon>Embryophyta</taxon>
        <taxon>Tracheophyta</taxon>
        <taxon>Spermatophyta</taxon>
        <taxon>Magnoliopsida</taxon>
        <taxon>eudicotyledons</taxon>
        <taxon>Gunneridae</taxon>
        <taxon>Pentapetalae</taxon>
        <taxon>asterids</taxon>
        <taxon>Ericales</taxon>
        <taxon>Ericaceae</taxon>
        <taxon>Ericoideae</taxon>
        <taxon>Rhodoreae</taxon>
        <taxon>Rhododendron</taxon>
    </lineage>
</organism>
<feature type="region of interest" description="Disordered" evidence="2">
    <location>
        <begin position="374"/>
        <end position="439"/>
    </location>
</feature>
<evidence type="ECO:0000256" key="1">
    <source>
        <dbReference type="PROSITE-ProRule" id="PRU00047"/>
    </source>
</evidence>
<dbReference type="AlphaFoldDB" id="A0A834LQZ5"/>
<reference evidence="4" key="1">
    <citation type="submission" date="2019-11" db="EMBL/GenBank/DDBJ databases">
        <authorList>
            <person name="Liu Y."/>
            <person name="Hou J."/>
            <person name="Li T.-Q."/>
            <person name="Guan C.-H."/>
            <person name="Wu X."/>
            <person name="Wu H.-Z."/>
            <person name="Ling F."/>
            <person name="Zhang R."/>
            <person name="Shi X.-G."/>
            <person name="Ren J.-P."/>
            <person name="Chen E.-F."/>
            <person name="Sun J.-M."/>
        </authorList>
    </citation>
    <scope>NUCLEOTIDE SEQUENCE</scope>
    <source>
        <strain evidence="4">Adult_tree_wgs_1</strain>
        <tissue evidence="4">Leaves</tissue>
    </source>
</reference>
<dbReference type="InterPro" id="IPR001878">
    <property type="entry name" value="Znf_CCHC"/>
</dbReference>
<keyword evidence="1" id="KW-0863">Zinc-finger</keyword>
<keyword evidence="5" id="KW-1185">Reference proteome</keyword>
<dbReference type="PANTHER" id="PTHR31286">
    <property type="entry name" value="GLYCINE-RICH CELL WALL STRUCTURAL PROTEIN 1.8-LIKE"/>
    <property type="match status" value="1"/>
</dbReference>
<dbReference type="GO" id="GO:0008270">
    <property type="term" value="F:zinc ion binding"/>
    <property type="evidence" value="ECO:0007669"/>
    <property type="project" value="UniProtKB-KW"/>
</dbReference>
<feature type="compositionally biased region" description="Basic residues" evidence="2">
    <location>
        <begin position="509"/>
        <end position="523"/>
    </location>
</feature>
<dbReference type="PANTHER" id="PTHR31286:SF178">
    <property type="entry name" value="DUF4283 DOMAIN-CONTAINING PROTEIN"/>
    <property type="match status" value="1"/>
</dbReference>
<feature type="region of interest" description="Disordered" evidence="2">
    <location>
        <begin position="288"/>
        <end position="309"/>
    </location>
</feature>
<dbReference type="Pfam" id="PF14392">
    <property type="entry name" value="zf-CCHC_4"/>
    <property type="match status" value="1"/>
</dbReference>
<evidence type="ECO:0000313" key="5">
    <source>
        <dbReference type="Proteomes" id="UP000626092"/>
    </source>
</evidence>
<name>A0A834LQZ5_RHOSS</name>
<evidence type="ECO:0000259" key="3">
    <source>
        <dbReference type="PROSITE" id="PS50158"/>
    </source>
</evidence>
<feature type="compositionally biased region" description="Polar residues" evidence="2">
    <location>
        <begin position="379"/>
        <end position="401"/>
    </location>
</feature>
<dbReference type="OrthoDB" id="1737333at2759"/>
<dbReference type="Proteomes" id="UP000626092">
    <property type="component" value="Unassembled WGS sequence"/>
</dbReference>
<keyword evidence="1" id="KW-0862">Zinc</keyword>
<protein>
    <recommendedName>
        <fullName evidence="3">CCHC-type domain-containing protein</fullName>
    </recommendedName>
</protein>
<feature type="compositionally biased region" description="Polar residues" evidence="2">
    <location>
        <begin position="425"/>
        <end position="439"/>
    </location>
</feature>
<dbReference type="PROSITE" id="PS50158">
    <property type="entry name" value="ZF_CCHC"/>
    <property type="match status" value="1"/>
</dbReference>
<evidence type="ECO:0000313" key="4">
    <source>
        <dbReference type="EMBL" id="KAF7149260.1"/>
    </source>
</evidence>
<dbReference type="GO" id="GO:0003676">
    <property type="term" value="F:nucleic acid binding"/>
    <property type="evidence" value="ECO:0007669"/>
    <property type="project" value="InterPro"/>
</dbReference>
<accession>A0A834LQZ5</accession>
<comment type="caution">
    <text evidence="4">The sequence shown here is derived from an EMBL/GenBank/DDBJ whole genome shotgun (WGS) entry which is preliminary data.</text>
</comment>
<sequence length="620" mass="68704">MAVELARGYGETSRLQYLIAEMGEILDEAYAEYGYSFSSDFESDFELSLPWVSIRFEDEDDKRNVCLEGPWSIMNNLLILQPLKEGMVVSEVDFSTCPIWVQIHGLPVEKMTRANSEIIGKRFGRLLAMETASDNFLLARSFLRVRVEINITQPLAKGFWLKGKSGTNRDCWIAYKYEKLPDYCYACGRIGHEKKGCRFAHREEDAHSGYGPDLRTGRPRKGVIPIEVIRFEVEEAEKRVNNLLQRQPITLDSEMGMVDNLLLRRPESQSKNSEARGNSILVERVTSPKKGQCQQEPGIEAPHSPGTRVTMQGTPYISVSVSDPKENLDFVPSDLIMTRVGFNSLHLSNIGTISKERPIQATTHTSAHYFVTEPDSPKALQTNPRPDSNINLSQPNLSSPTLALEQIDPNPNPKPPPSNSNQNPITQTESLPSSASFPNNLFNSTTDSLSLSPLQLPSSSTHVSSLSNVFNSLSIKRKAQDEVLDFNKSKILRLCSPDPNQNPILPKPTPKKTKGTRNSKSPRRMISSSSKMIVNEQGLCEVQIQQSFEVMEMDNAFPPVDLAAVNGEVQVMEHPPGGGGGGGGGGDKGVWLAQNSHSLNADPSLELSRNWAYFDKPGFG</sequence>
<dbReference type="InterPro" id="IPR025836">
    <property type="entry name" value="Zn_knuckle_CX2CX4HX4C"/>
</dbReference>
<proteinExistence type="predicted"/>
<feature type="domain" description="CCHC-type" evidence="3">
    <location>
        <begin position="184"/>
        <end position="198"/>
    </location>
</feature>
<dbReference type="EMBL" id="WJXA01000003">
    <property type="protein sequence ID" value="KAF7149260.1"/>
    <property type="molecule type" value="Genomic_DNA"/>
</dbReference>
<gene>
    <name evidence="4" type="ORF">RHSIM_Rhsim03G0167400</name>
</gene>